<gene>
    <name evidence="2" type="ordered locus">Sinac_3508</name>
</gene>
<organism evidence="2 3">
    <name type="scientific">Singulisphaera acidiphila (strain ATCC BAA-1392 / DSM 18658 / VKM B-2454 / MOB10)</name>
    <dbReference type="NCBI Taxonomy" id="886293"/>
    <lineage>
        <taxon>Bacteria</taxon>
        <taxon>Pseudomonadati</taxon>
        <taxon>Planctomycetota</taxon>
        <taxon>Planctomycetia</taxon>
        <taxon>Isosphaerales</taxon>
        <taxon>Isosphaeraceae</taxon>
        <taxon>Singulisphaera</taxon>
    </lineage>
</organism>
<evidence type="ECO:0000313" key="3">
    <source>
        <dbReference type="Proteomes" id="UP000010798"/>
    </source>
</evidence>
<keyword evidence="3" id="KW-1185">Reference proteome</keyword>
<keyword evidence="1" id="KW-0812">Transmembrane</keyword>
<dbReference type="Proteomes" id="UP000010798">
    <property type="component" value="Chromosome"/>
</dbReference>
<dbReference type="OrthoDB" id="6199135at2"/>
<keyword evidence="1" id="KW-0472">Membrane</keyword>
<dbReference type="eggNOG" id="ENOG5032VZX">
    <property type="taxonomic scope" value="Bacteria"/>
</dbReference>
<feature type="transmembrane region" description="Helical" evidence="1">
    <location>
        <begin position="50"/>
        <end position="73"/>
    </location>
</feature>
<dbReference type="RefSeq" id="WP_015246908.1">
    <property type="nucleotide sequence ID" value="NC_019892.1"/>
</dbReference>
<dbReference type="KEGG" id="saci:Sinac_3508"/>
<dbReference type="AlphaFoldDB" id="L0DEG4"/>
<evidence type="ECO:0000256" key="1">
    <source>
        <dbReference type="SAM" id="Phobius"/>
    </source>
</evidence>
<dbReference type="HOGENOM" id="CLU_1593506_0_0_0"/>
<feature type="transmembrane region" description="Helical" evidence="1">
    <location>
        <begin position="94"/>
        <end position="116"/>
    </location>
</feature>
<sequence>MPSLKIVALCIASAIVYGLVHDQITARVCIEYFTIGHPPVFSTESPTLLALGWGIIATWWCGLILGVPLALIARLGSWPKLSAADFRKPIAIQLVCMGVVAVIAGCSGYVAARAGWVELMEPLASEIPRQVHVRFLAALWTHLASYGTGFLGGLFIWGWAWRERTRRRTAITVQNSLETLREANQGPLSPRVGDQRG</sequence>
<dbReference type="STRING" id="886293.Sinac_3508"/>
<protein>
    <submittedName>
        <fullName evidence="2">Uncharacterized protein</fullName>
    </submittedName>
</protein>
<evidence type="ECO:0000313" key="2">
    <source>
        <dbReference type="EMBL" id="AGA27764.1"/>
    </source>
</evidence>
<reference evidence="2 3" key="1">
    <citation type="submission" date="2012-02" db="EMBL/GenBank/DDBJ databases">
        <title>Complete sequence of chromosome of Singulisphaera acidiphila DSM 18658.</title>
        <authorList>
            <consortium name="US DOE Joint Genome Institute (JGI-PGF)"/>
            <person name="Lucas S."/>
            <person name="Copeland A."/>
            <person name="Lapidus A."/>
            <person name="Glavina del Rio T."/>
            <person name="Dalin E."/>
            <person name="Tice H."/>
            <person name="Bruce D."/>
            <person name="Goodwin L."/>
            <person name="Pitluck S."/>
            <person name="Peters L."/>
            <person name="Ovchinnikova G."/>
            <person name="Chertkov O."/>
            <person name="Kyrpides N."/>
            <person name="Mavromatis K."/>
            <person name="Ivanova N."/>
            <person name="Brettin T."/>
            <person name="Detter J.C."/>
            <person name="Han C."/>
            <person name="Larimer F."/>
            <person name="Land M."/>
            <person name="Hauser L."/>
            <person name="Markowitz V."/>
            <person name="Cheng J.-F."/>
            <person name="Hugenholtz P."/>
            <person name="Woyke T."/>
            <person name="Wu D."/>
            <person name="Tindall B."/>
            <person name="Pomrenke H."/>
            <person name="Brambilla E."/>
            <person name="Klenk H.-P."/>
            <person name="Eisen J.A."/>
        </authorList>
    </citation>
    <scope>NUCLEOTIDE SEQUENCE [LARGE SCALE GENOMIC DNA]</scope>
    <source>
        <strain evidence="3">ATCC BAA-1392 / DSM 18658 / VKM B-2454 / MOB10</strain>
    </source>
</reference>
<feature type="transmembrane region" description="Helical" evidence="1">
    <location>
        <begin position="136"/>
        <end position="160"/>
    </location>
</feature>
<keyword evidence="1" id="KW-1133">Transmembrane helix</keyword>
<proteinExistence type="predicted"/>
<name>L0DEG4_SINAD</name>
<dbReference type="EMBL" id="CP003364">
    <property type="protein sequence ID" value="AGA27764.1"/>
    <property type="molecule type" value="Genomic_DNA"/>
</dbReference>
<accession>L0DEG4</accession>